<evidence type="ECO:0000259" key="2">
    <source>
        <dbReference type="PROSITE" id="PS50966"/>
    </source>
</evidence>
<dbReference type="PANTHER" id="PTHR38133">
    <property type="entry name" value="SLR1429 PROTEIN"/>
    <property type="match status" value="1"/>
</dbReference>
<organism evidence="3">
    <name type="scientific">Cyanobacterium aponinum AL20115</name>
    <dbReference type="NCBI Taxonomy" id="3090662"/>
    <lineage>
        <taxon>Bacteria</taxon>
        <taxon>Bacillati</taxon>
        <taxon>Cyanobacteriota</taxon>
        <taxon>Cyanophyceae</taxon>
        <taxon>Oscillatoriophycideae</taxon>
        <taxon>Chroococcales</taxon>
        <taxon>Geminocystaceae</taxon>
        <taxon>Cyanobacterium</taxon>
    </lineage>
</organism>
<dbReference type="GO" id="GO:0008270">
    <property type="term" value="F:zinc ion binding"/>
    <property type="evidence" value="ECO:0007669"/>
    <property type="project" value="UniProtKB-KW"/>
</dbReference>
<protein>
    <submittedName>
        <fullName evidence="3">SWIM zinc finger family protein</fullName>
    </submittedName>
</protein>
<accession>A0AAF1C699</accession>
<dbReference type="Pfam" id="PF04434">
    <property type="entry name" value="SWIM"/>
    <property type="match status" value="1"/>
</dbReference>
<keyword evidence="1" id="KW-0479">Metal-binding</keyword>
<evidence type="ECO:0000256" key="1">
    <source>
        <dbReference type="PROSITE-ProRule" id="PRU00325"/>
    </source>
</evidence>
<dbReference type="EMBL" id="CP138348">
    <property type="protein sequence ID" value="WPF88494.1"/>
    <property type="molecule type" value="Genomic_DNA"/>
</dbReference>
<gene>
    <name evidence="3" type="ORF">SAY89_17140</name>
</gene>
<sequence>MIERQWWVEKWLELLDSYRFKKRLERGRNYSREGNVLNIEFNKQSQLIAQVQGTEEKPYRVTLALDAFSDEDWGYVIATMSDKAMLSAQLLVGEMPLEIEQVFIKNGLSLFPFNLADVRSRCTCPDKANPCKHIAAVYYQLADRFSEDPFIIFQLRGRSKAQILEALRVSRSLQLSGKEFEPEKLGKIKSLPKRKTNPHKTSAPLSIDNFWEYDEPLDSSLVVITPSTENKTIIDVLGDIPLPYNDSQAVMQYLTQVYQLVPSKAMTITEGTATPSSEGASSS</sequence>
<reference evidence="3" key="1">
    <citation type="submission" date="2023-11" db="EMBL/GenBank/DDBJ databases">
        <title>Genome sequence of Cyanobacterium aponinum BCRC AL20115.</title>
        <authorList>
            <person name="Chang H.-Y."/>
            <person name="Lin K.-M."/>
            <person name="Hsueh H.-T."/>
            <person name="Chu H.-A."/>
            <person name="Kuo C.-H."/>
        </authorList>
    </citation>
    <scope>NUCLEOTIDE SEQUENCE</scope>
    <source>
        <strain evidence="3">AL20115</strain>
    </source>
</reference>
<dbReference type="RefSeq" id="WP_320001496.1">
    <property type="nucleotide sequence ID" value="NZ_CP138348.1"/>
</dbReference>
<dbReference type="PANTHER" id="PTHR38133:SF1">
    <property type="entry name" value="SLR1429 PROTEIN"/>
    <property type="match status" value="1"/>
</dbReference>
<keyword evidence="1" id="KW-0863">Zinc-finger</keyword>
<dbReference type="AlphaFoldDB" id="A0AAF1C699"/>
<keyword evidence="1" id="KW-0862">Zinc</keyword>
<evidence type="ECO:0000313" key="3">
    <source>
        <dbReference type="EMBL" id="WPF88494.1"/>
    </source>
</evidence>
<name>A0AAF1C699_9CHRO</name>
<dbReference type="PROSITE" id="PS50966">
    <property type="entry name" value="ZF_SWIM"/>
    <property type="match status" value="1"/>
</dbReference>
<feature type="domain" description="SWIM-type" evidence="2">
    <location>
        <begin position="111"/>
        <end position="142"/>
    </location>
</feature>
<proteinExistence type="predicted"/>
<dbReference type="InterPro" id="IPR007527">
    <property type="entry name" value="Znf_SWIM"/>
</dbReference>